<proteinExistence type="predicted"/>
<dbReference type="EMBL" id="JAHXDN010000002">
    <property type="protein sequence ID" value="MBW4707441.1"/>
    <property type="molecule type" value="Genomic_DNA"/>
</dbReference>
<dbReference type="Pfam" id="PF03779">
    <property type="entry name" value="SPW"/>
    <property type="match status" value="1"/>
</dbReference>
<dbReference type="AlphaFoldDB" id="A0A9X1FTW0"/>
<feature type="transmembrane region" description="Helical" evidence="1">
    <location>
        <begin position="68"/>
        <end position="91"/>
    </location>
</feature>
<accession>A0A9X1FTW0</accession>
<reference evidence="3" key="1">
    <citation type="submission" date="2021-07" db="EMBL/GenBank/DDBJ databases">
        <title>Roseobacter insulae sp. nov., isolated from a tidal flat.</title>
        <authorList>
            <person name="Park S."/>
            <person name="Yoon J.-H."/>
        </authorList>
    </citation>
    <scope>NUCLEOTIDE SEQUENCE</scope>
    <source>
        <strain evidence="3">YSTF-M11</strain>
    </source>
</reference>
<evidence type="ECO:0000313" key="4">
    <source>
        <dbReference type="Proteomes" id="UP001138661"/>
    </source>
</evidence>
<sequence>MSVRFVTKSIHAYLDYPVAISLMLMPTLLRLGQSSPVAFWLATVTGVAAFVLTLLTDHHLGAFRVLPYSLHLAVDLIVGLVFLAAPFVFGFAGLDAAYYWLNGAAVVTVIGLHKPEMTSAAA</sequence>
<keyword evidence="4" id="KW-1185">Reference proteome</keyword>
<dbReference type="RefSeq" id="WP_219500317.1">
    <property type="nucleotide sequence ID" value="NZ_JAHXDN010000002.1"/>
</dbReference>
<protein>
    <recommendedName>
        <fullName evidence="2">SPW repeat-containing integral membrane domain-containing protein</fullName>
    </recommendedName>
</protein>
<evidence type="ECO:0000313" key="3">
    <source>
        <dbReference type="EMBL" id="MBW4707441.1"/>
    </source>
</evidence>
<name>A0A9X1FTW0_9RHOB</name>
<feature type="domain" description="SPW repeat-containing integral membrane" evidence="2">
    <location>
        <begin position="11"/>
        <end position="108"/>
    </location>
</feature>
<comment type="caution">
    <text evidence="3">The sequence shown here is derived from an EMBL/GenBank/DDBJ whole genome shotgun (WGS) entry which is preliminary data.</text>
</comment>
<feature type="transmembrane region" description="Helical" evidence="1">
    <location>
        <begin position="12"/>
        <end position="31"/>
    </location>
</feature>
<keyword evidence="1" id="KW-0812">Transmembrane</keyword>
<gene>
    <name evidence="3" type="ORF">KX928_06545</name>
</gene>
<evidence type="ECO:0000259" key="2">
    <source>
        <dbReference type="Pfam" id="PF03779"/>
    </source>
</evidence>
<feature type="transmembrane region" description="Helical" evidence="1">
    <location>
        <begin position="37"/>
        <end position="56"/>
    </location>
</feature>
<keyword evidence="1" id="KW-0472">Membrane</keyword>
<evidence type="ECO:0000256" key="1">
    <source>
        <dbReference type="SAM" id="Phobius"/>
    </source>
</evidence>
<keyword evidence="1" id="KW-1133">Transmembrane helix</keyword>
<dbReference type="Proteomes" id="UP001138661">
    <property type="component" value="Unassembled WGS sequence"/>
</dbReference>
<organism evidence="3 4">
    <name type="scientific">Roseobacter insulae</name>
    <dbReference type="NCBI Taxonomy" id="2859783"/>
    <lineage>
        <taxon>Bacteria</taxon>
        <taxon>Pseudomonadati</taxon>
        <taxon>Pseudomonadota</taxon>
        <taxon>Alphaproteobacteria</taxon>
        <taxon>Rhodobacterales</taxon>
        <taxon>Roseobacteraceae</taxon>
        <taxon>Roseobacter</taxon>
    </lineage>
</organism>
<dbReference type="InterPro" id="IPR005530">
    <property type="entry name" value="SPW"/>
</dbReference>